<evidence type="ECO:0000256" key="2">
    <source>
        <dbReference type="ARBA" id="ARBA00022723"/>
    </source>
</evidence>
<dbReference type="InterPro" id="IPR026992">
    <property type="entry name" value="DIOX_N"/>
</dbReference>
<dbReference type="AlphaFoldDB" id="A0A6P5WYY1"/>
<dbReference type="Proteomes" id="UP000515121">
    <property type="component" value="Unplaced"/>
</dbReference>
<evidence type="ECO:0000313" key="10">
    <source>
        <dbReference type="RefSeq" id="XP_022720747.1"/>
    </source>
</evidence>
<protein>
    <submittedName>
        <fullName evidence="10">Probable 2-oxoglutarate-dependent dioxygenase AOP1</fullName>
    </submittedName>
</protein>
<accession>A0A6P5WYY1</accession>
<evidence type="ECO:0000256" key="7">
    <source>
        <dbReference type="RuleBase" id="RU003682"/>
    </source>
</evidence>
<dbReference type="GeneID" id="111278349"/>
<gene>
    <name evidence="10" type="primary">LOC111278349</name>
</gene>
<evidence type="ECO:0000256" key="3">
    <source>
        <dbReference type="ARBA" id="ARBA00022964"/>
    </source>
</evidence>
<dbReference type="Pfam" id="PF14226">
    <property type="entry name" value="DIOX_N"/>
    <property type="match status" value="1"/>
</dbReference>
<dbReference type="RefSeq" id="XP_022720747.1">
    <property type="nucleotide sequence ID" value="XM_022865012.1"/>
</dbReference>
<reference evidence="10" key="1">
    <citation type="submission" date="2025-08" db="UniProtKB">
        <authorList>
            <consortium name="RefSeq"/>
        </authorList>
    </citation>
    <scope>IDENTIFICATION</scope>
    <source>
        <tissue evidence="10">Fruit stalk</tissue>
    </source>
</reference>
<dbReference type="FunFam" id="2.60.120.330:FF:000022">
    <property type="entry name" value="Probable 2-oxoglutarate-dependent dioxygenase AOP1.2"/>
    <property type="match status" value="1"/>
</dbReference>
<evidence type="ECO:0000256" key="6">
    <source>
        <dbReference type="ARBA" id="ARBA00057022"/>
    </source>
</evidence>
<name>A0A6P5WYY1_DURZI</name>
<keyword evidence="5 7" id="KW-0408">Iron</keyword>
<evidence type="ECO:0000313" key="9">
    <source>
        <dbReference type="Proteomes" id="UP000515121"/>
    </source>
</evidence>
<dbReference type="SUPFAM" id="SSF51197">
    <property type="entry name" value="Clavaminate synthase-like"/>
    <property type="match status" value="1"/>
</dbReference>
<sequence>MASETPLRLPVIDFSKQDLKPGYPEWDSVKTQVRRALEDFGCFEALYDKAPLELRKAVFGGLEQLFDLPLETKMLNVSEKPSHAYIAPHPNAPLYESIGIEDPNVAENVDSLTNSFWPQGNTSFSKSVQFIVEQVSELERMVRRMILESFGLEKYMDEHMNSTKYLLRAMKYKAPHTTEKTLGSRDHTDKNIVTVLCQGIEGLEIQMKDGEWITAKPDSLTVMIGDSLYAWLNGRLHTPHHRVMMRGHKSRYSFGLFSNPKGGYIINAPEELVDEEHPLMFKPFDFDKFLEFFHSDAARKTQSAFQTFAVSNSNLVIKIWS</sequence>
<keyword evidence="3 10" id="KW-0223">Dioxygenase</keyword>
<dbReference type="GO" id="GO:0046872">
    <property type="term" value="F:metal ion binding"/>
    <property type="evidence" value="ECO:0007669"/>
    <property type="project" value="UniProtKB-KW"/>
</dbReference>
<comment type="function">
    <text evidence="6">Probable 2-oxoglutarate-dependent dioxygenase that may be involved in glucosinolates biosynthesis. May play a role in the production of aliphatic glucosinolates.</text>
</comment>
<feature type="domain" description="Fe2OG dioxygenase" evidence="8">
    <location>
        <begin position="163"/>
        <end position="260"/>
    </location>
</feature>
<evidence type="ECO:0000256" key="4">
    <source>
        <dbReference type="ARBA" id="ARBA00023002"/>
    </source>
</evidence>
<evidence type="ECO:0000256" key="5">
    <source>
        <dbReference type="ARBA" id="ARBA00023004"/>
    </source>
</evidence>
<dbReference type="PROSITE" id="PS51471">
    <property type="entry name" value="FE2OG_OXY"/>
    <property type="match status" value="1"/>
</dbReference>
<keyword evidence="4 7" id="KW-0560">Oxidoreductase</keyword>
<evidence type="ECO:0000259" key="8">
    <source>
        <dbReference type="PROSITE" id="PS51471"/>
    </source>
</evidence>
<keyword evidence="2 7" id="KW-0479">Metal-binding</keyword>
<keyword evidence="9" id="KW-1185">Reference proteome</keyword>
<dbReference type="PANTHER" id="PTHR47990">
    <property type="entry name" value="2-OXOGLUTARATE (2OG) AND FE(II)-DEPENDENT OXYGENASE SUPERFAMILY PROTEIN-RELATED"/>
    <property type="match status" value="1"/>
</dbReference>
<dbReference type="GO" id="GO:0051213">
    <property type="term" value="F:dioxygenase activity"/>
    <property type="evidence" value="ECO:0007669"/>
    <property type="project" value="UniProtKB-KW"/>
</dbReference>
<dbReference type="OrthoDB" id="288590at2759"/>
<dbReference type="InterPro" id="IPR005123">
    <property type="entry name" value="Oxoglu/Fe-dep_dioxygenase_dom"/>
</dbReference>
<dbReference type="Gene3D" id="2.60.120.330">
    <property type="entry name" value="B-lactam Antibiotic, Isopenicillin N Synthase, Chain"/>
    <property type="match status" value="1"/>
</dbReference>
<dbReference type="KEGG" id="dzi:111278349"/>
<evidence type="ECO:0000256" key="1">
    <source>
        <dbReference type="ARBA" id="ARBA00008056"/>
    </source>
</evidence>
<organism evidence="9 10">
    <name type="scientific">Durio zibethinus</name>
    <name type="common">Durian</name>
    <dbReference type="NCBI Taxonomy" id="66656"/>
    <lineage>
        <taxon>Eukaryota</taxon>
        <taxon>Viridiplantae</taxon>
        <taxon>Streptophyta</taxon>
        <taxon>Embryophyta</taxon>
        <taxon>Tracheophyta</taxon>
        <taxon>Spermatophyta</taxon>
        <taxon>Magnoliopsida</taxon>
        <taxon>eudicotyledons</taxon>
        <taxon>Gunneridae</taxon>
        <taxon>Pentapetalae</taxon>
        <taxon>rosids</taxon>
        <taxon>malvids</taxon>
        <taxon>Malvales</taxon>
        <taxon>Malvaceae</taxon>
        <taxon>Helicteroideae</taxon>
        <taxon>Durio</taxon>
    </lineage>
</organism>
<comment type="similarity">
    <text evidence="1 7">Belongs to the iron/ascorbate-dependent oxidoreductase family.</text>
</comment>
<proteinExistence type="inferred from homology"/>
<dbReference type="InterPro" id="IPR027443">
    <property type="entry name" value="IPNS-like_sf"/>
</dbReference>
<dbReference type="InterPro" id="IPR044861">
    <property type="entry name" value="IPNS-like_FE2OG_OXY"/>
</dbReference>
<dbReference type="Pfam" id="PF03171">
    <property type="entry name" value="2OG-FeII_Oxy"/>
    <property type="match status" value="1"/>
</dbReference>
<dbReference type="InterPro" id="IPR050231">
    <property type="entry name" value="Iron_ascorbate_oxido_reductase"/>
</dbReference>